<dbReference type="PANTHER" id="PTHR47245:SF2">
    <property type="entry name" value="PEPTIDYL-PROLYL CIS-TRANS ISOMERASE HP_0175-RELATED"/>
    <property type="match status" value="1"/>
</dbReference>
<dbReference type="AlphaFoldDB" id="A0A1S2VPQ5"/>
<dbReference type="GO" id="GO:0003755">
    <property type="term" value="F:peptidyl-prolyl cis-trans isomerase activity"/>
    <property type="evidence" value="ECO:0007669"/>
    <property type="project" value="UniProtKB-KW"/>
</dbReference>
<comment type="caution">
    <text evidence="4">The sequence shown here is derived from an EMBL/GenBank/DDBJ whole genome shotgun (WGS) entry which is preliminary data.</text>
</comment>
<evidence type="ECO:0000313" key="4">
    <source>
        <dbReference type="EMBL" id="OIN60734.1"/>
    </source>
</evidence>
<dbReference type="SUPFAM" id="SSF54534">
    <property type="entry name" value="FKBP-like"/>
    <property type="match status" value="1"/>
</dbReference>
<organism evidence="4 5">
    <name type="scientific">Arsenicibacter rosenii</name>
    <dbReference type="NCBI Taxonomy" id="1750698"/>
    <lineage>
        <taxon>Bacteria</taxon>
        <taxon>Pseudomonadati</taxon>
        <taxon>Bacteroidota</taxon>
        <taxon>Cytophagia</taxon>
        <taxon>Cytophagales</taxon>
        <taxon>Spirosomataceae</taxon>
        <taxon>Arsenicibacter</taxon>
    </lineage>
</organism>
<dbReference type="PROSITE" id="PS50198">
    <property type="entry name" value="PPIC_PPIASE_2"/>
    <property type="match status" value="1"/>
</dbReference>
<name>A0A1S2VPQ5_9BACT</name>
<feature type="domain" description="PpiC" evidence="3">
    <location>
        <begin position="34"/>
        <end position="124"/>
    </location>
</feature>
<dbReference type="RefSeq" id="WP_071501237.1">
    <property type="nucleotide sequence ID" value="NZ_MORL01000001.1"/>
</dbReference>
<evidence type="ECO:0000313" key="5">
    <source>
        <dbReference type="Proteomes" id="UP000181790"/>
    </source>
</evidence>
<keyword evidence="1" id="KW-0413">Isomerase</keyword>
<keyword evidence="5" id="KW-1185">Reference proteome</keyword>
<accession>A0A1S2VPQ5</accession>
<dbReference type="Proteomes" id="UP000181790">
    <property type="component" value="Unassembled WGS sequence"/>
</dbReference>
<gene>
    <name evidence="4" type="ORF">BLX24_01105</name>
</gene>
<feature type="chain" id="PRO_5010373296" description="PpiC domain-containing protein" evidence="2">
    <location>
        <begin position="27"/>
        <end position="148"/>
    </location>
</feature>
<keyword evidence="2" id="KW-0732">Signal</keyword>
<evidence type="ECO:0000256" key="2">
    <source>
        <dbReference type="SAM" id="SignalP"/>
    </source>
</evidence>
<evidence type="ECO:0000256" key="1">
    <source>
        <dbReference type="PROSITE-ProRule" id="PRU00278"/>
    </source>
</evidence>
<protein>
    <recommendedName>
        <fullName evidence="3">PpiC domain-containing protein</fullName>
    </recommendedName>
</protein>
<dbReference type="InterPro" id="IPR023058">
    <property type="entry name" value="PPIase_PpiC_CS"/>
</dbReference>
<dbReference type="InterPro" id="IPR046357">
    <property type="entry name" value="PPIase_dom_sf"/>
</dbReference>
<dbReference type="PANTHER" id="PTHR47245">
    <property type="entry name" value="PEPTIDYLPROLYL ISOMERASE"/>
    <property type="match status" value="1"/>
</dbReference>
<dbReference type="PROSITE" id="PS01096">
    <property type="entry name" value="PPIC_PPIASE_1"/>
    <property type="match status" value="1"/>
</dbReference>
<sequence length="148" mass="16679">MKAHAFVVNLAFVVAASFFTVSVARAQSPSQPAVPLNKTVYTEKTAKQEIKQLYKRLKAGESFEGLAQQYSQDVGSREHGGDLGWAKPRVYVPPVDKVLARLKPGQYSKPFKTVFGYHIFQLVDRRENESWSKHIVLSLKRDTKTAQL</sequence>
<proteinExistence type="predicted"/>
<dbReference type="InterPro" id="IPR050245">
    <property type="entry name" value="PrsA_foldase"/>
</dbReference>
<dbReference type="InterPro" id="IPR000297">
    <property type="entry name" value="PPIase_PpiC"/>
</dbReference>
<keyword evidence="1" id="KW-0697">Rotamase</keyword>
<dbReference type="Gene3D" id="3.10.50.40">
    <property type="match status" value="1"/>
</dbReference>
<dbReference type="OrthoDB" id="14196at2"/>
<dbReference type="EMBL" id="MORL01000001">
    <property type="protein sequence ID" value="OIN60734.1"/>
    <property type="molecule type" value="Genomic_DNA"/>
</dbReference>
<reference evidence="4 5" key="1">
    <citation type="submission" date="2016-10" db="EMBL/GenBank/DDBJ databases">
        <title>Arsenicibacter rosenii gen. nov., sp. nov., an efficient arsenic-methylating bacterium isolated from an arsenic-contaminated paddy soil.</title>
        <authorList>
            <person name="Huang K."/>
        </authorList>
    </citation>
    <scope>NUCLEOTIDE SEQUENCE [LARGE SCALE GENOMIC DNA]</scope>
    <source>
        <strain evidence="4 5">SM-1</strain>
    </source>
</reference>
<feature type="signal peptide" evidence="2">
    <location>
        <begin position="1"/>
        <end position="26"/>
    </location>
</feature>
<dbReference type="Pfam" id="PF00639">
    <property type="entry name" value="Rotamase"/>
    <property type="match status" value="1"/>
</dbReference>
<evidence type="ECO:0000259" key="3">
    <source>
        <dbReference type="PROSITE" id="PS50198"/>
    </source>
</evidence>